<proteinExistence type="predicted"/>
<organism evidence="2 3">
    <name type="scientific">Streptomyces hazeniae</name>
    <dbReference type="NCBI Taxonomy" id="3075538"/>
    <lineage>
        <taxon>Bacteria</taxon>
        <taxon>Bacillati</taxon>
        <taxon>Actinomycetota</taxon>
        <taxon>Actinomycetes</taxon>
        <taxon>Kitasatosporales</taxon>
        <taxon>Streptomycetaceae</taxon>
        <taxon>Streptomyces</taxon>
    </lineage>
</organism>
<feature type="domain" description="PPM-type phosphatase" evidence="1">
    <location>
        <begin position="1"/>
        <end position="235"/>
    </location>
</feature>
<keyword evidence="3" id="KW-1185">Reference proteome</keyword>
<dbReference type="SMART" id="SM00332">
    <property type="entry name" value="PP2Cc"/>
    <property type="match status" value="1"/>
</dbReference>
<dbReference type="Gene3D" id="3.60.40.10">
    <property type="entry name" value="PPM-type phosphatase domain"/>
    <property type="match status" value="1"/>
</dbReference>
<dbReference type="InterPro" id="IPR036457">
    <property type="entry name" value="PPM-type-like_dom_sf"/>
</dbReference>
<dbReference type="SUPFAM" id="SSF81606">
    <property type="entry name" value="PP2C-like"/>
    <property type="match status" value="1"/>
</dbReference>
<protein>
    <submittedName>
        <fullName evidence="2">Mucin-2</fullName>
    </submittedName>
</protein>
<evidence type="ECO:0000259" key="1">
    <source>
        <dbReference type="PROSITE" id="PS51746"/>
    </source>
</evidence>
<evidence type="ECO:0000313" key="3">
    <source>
        <dbReference type="Proteomes" id="UP001183414"/>
    </source>
</evidence>
<reference evidence="3" key="1">
    <citation type="submission" date="2023-07" db="EMBL/GenBank/DDBJ databases">
        <title>30 novel species of actinomycetes from the DSMZ collection.</title>
        <authorList>
            <person name="Nouioui I."/>
        </authorList>
    </citation>
    <scope>NUCLEOTIDE SEQUENCE [LARGE SCALE GENOMIC DNA]</scope>
    <source>
        <strain evidence="3">DSM 42041</strain>
    </source>
</reference>
<dbReference type="Proteomes" id="UP001183414">
    <property type="component" value="Unassembled WGS sequence"/>
</dbReference>
<name>A0ABU2NJU3_9ACTN</name>
<dbReference type="EMBL" id="JAVREQ010000001">
    <property type="protein sequence ID" value="MDT0377259.1"/>
    <property type="molecule type" value="Genomic_DNA"/>
</dbReference>
<evidence type="ECO:0000313" key="2">
    <source>
        <dbReference type="EMBL" id="MDT0377259.1"/>
    </source>
</evidence>
<comment type="caution">
    <text evidence="2">The sequence shown here is derived from an EMBL/GenBank/DDBJ whole genome shotgun (WGS) entry which is preliminary data.</text>
</comment>
<accession>A0ABU2NJU3</accession>
<gene>
    <name evidence="2" type="ORF">RM572_00520</name>
</gene>
<sequence length="236" mass="24852">MAHAARQRIGNRSHQCDATATHTIDGTRAYALLDGIGSSSEVQEWTRATARRLATAAAACGSAETGLRALHAWAAAEEGRSDPWSDLPTACAVVAVHTPRRPLTVAWCGDARAYHLPAGGDTARLLTRDHNMRQVMLDNGYPPARIRPGRRNIVVSYLGHTDGEPLIGNDITEPEGRLLLASDGAYEPLADGCVPLEPLLAAGDPATAARALVTTAIDNAPAKRADNATALVADLT</sequence>
<dbReference type="RefSeq" id="WP_311671264.1">
    <property type="nucleotide sequence ID" value="NZ_JAVREQ010000001.1"/>
</dbReference>
<dbReference type="InterPro" id="IPR001932">
    <property type="entry name" value="PPM-type_phosphatase-like_dom"/>
</dbReference>
<dbReference type="PROSITE" id="PS51746">
    <property type="entry name" value="PPM_2"/>
    <property type="match status" value="1"/>
</dbReference>